<evidence type="ECO:0000313" key="4">
    <source>
        <dbReference type="Proteomes" id="UP000594263"/>
    </source>
</evidence>
<sequence>MSSCCTRVRVVESHKVSPPPNSVSSPTLLPLTFSDVFWIPFSNTQKLFIYNFPSISTSYFISSFLPALKTSLSLSLHHFFPLAGSFIPPAHPTDRPCIRYEDGCFVALTVAEATGDFSHLTDKRRLINATEFHPLVPDLSVDDVTGRTSVLALQFTVFPDCGICFGITYKHVVADGKSISAFLSAWSSTCNNRCVLPPNTVLPIIDRSLIPDPPNGFCLDSYLKQIFEPKDEGKKPAAGPSEAKVRGTFVITRSEIEKLRQWVLKRAENENLHLSTFVLTCSLIWVNLIKSDAAVRKPNVDATDVCRFGQVVDCRDRYEFKSIVPSAYFGNCLAYGCFALAKRTELEGEDGFVVAVRAMGNRIKKLEEEGALTEAQSWLADFFDISSTGSVFTVAGSPRLGVYGLEFGWGRPDRVEVVSIDSSSSISIAESADGEGGVEIGLVLGMPQMQAFVSIHEESKYILCRSY</sequence>
<proteinExistence type="predicted"/>
<evidence type="ECO:0000256" key="2">
    <source>
        <dbReference type="ARBA" id="ARBA00023315"/>
    </source>
</evidence>
<dbReference type="GO" id="GO:0016747">
    <property type="term" value="F:acyltransferase activity, transferring groups other than amino-acyl groups"/>
    <property type="evidence" value="ECO:0007669"/>
    <property type="project" value="UniProtKB-ARBA"/>
</dbReference>
<dbReference type="AlphaFoldDB" id="A0A7N0V7S8"/>
<dbReference type="InterPro" id="IPR051504">
    <property type="entry name" value="Plant_metabolite_acyltrans"/>
</dbReference>
<dbReference type="InterPro" id="IPR023213">
    <property type="entry name" value="CAT-like_dom_sf"/>
</dbReference>
<dbReference type="Proteomes" id="UP000594263">
    <property type="component" value="Unplaced"/>
</dbReference>
<keyword evidence="4" id="KW-1185">Reference proteome</keyword>
<dbReference type="PANTHER" id="PTHR31625">
    <property type="match status" value="1"/>
</dbReference>
<dbReference type="Pfam" id="PF02458">
    <property type="entry name" value="Transferase"/>
    <property type="match status" value="1"/>
</dbReference>
<reference evidence="3" key="1">
    <citation type="submission" date="2021-01" db="UniProtKB">
        <authorList>
            <consortium name="EnsemblPlants"/>
        </authorList>
    </citation>
    <scope>IDENTIFICATION</scope>
</reference>
<dbReference type="Gene3D" id="3.30.559.10">
    <property type="entry name" value="Chloramphenicol acetyltransferase-like domain"/>
    <property type="match status" value="2"/>
</dbReference>
<evidence type="ECO:0000313" key="3">
    <source>
        <dbReference type="EnsemblPlants" id="Kaladp0230s0006.1.v1.1.CDS.1"/>
    </source>
</evidence>
<protein>
    <submittedName>
        <fullName evidence="3">Uncharacterized protein</fullName>
    </submittedName>
</protein>
<dbReference type="Gramene" id="Kaladp0230s0006.1.v1.1">
    <property type="protein sequence ID" value="Kaladp0230s0006.1.v1.1.CDS.1"/>
    <property type="gene ID" value="Kaladp0230s0006.v1.1"/>
</dbReference>
<evidence type="ECO:0000256" key="1">
    <source>
        <dbReference type="ARBA" id="ARBA00022679"/>
    </source>
</evidence>
<accession>A0A7N0V7S8</accession>
<name>A0A7N0V7S8_KALFE</name>
<dbReference type="EnsemblPlants" id="Kaladp0230s0006.1.v1.1">
    <property type="protein sequence ID" value="Kaladp0230s0006.1.v1.1.CDS.1"/>
    <property type="gene ID" value="Kaladp0230s0006.v1.1"/>
</dbReference>
<keyword evidence="1" id="KW-0808">Transferase</keyword>
<keyword evidence="2" id="KW-0012">Acyltransferase</keyword>
<organism evidence="3 4">
    <name type="scientific">Kalanchoe fedtschenkoi</name>
    <name type="common">Lavender scallops</name>
    <name type="synonym">South American air plant</name>
    <dbReference type="NCBI Taxonomy" id="63787"/>
    <lineage>
        <taxon>Eukaryota</taxon>
        <taxon>Viridiplantae</taxon>
        <taxon>Streptophyta</taxon>
        <taxon>Embryophyta</taxon>
        <taxon>Tracheophyta</taxon>
        <taxon>Spermatophyta</taxon>
        <taxon>Magnoliopsida</taxon>
        <taxon>eudicotyledons</taxon>
        <taxon>Gunneridae</taxon>
        <taxon>Pentapetalae</taxon>
        <taxon>Saxifragales</taxon>
        <taxon>Crassulaceae</taxon>
        <taxon>Kalanchoe</taxon>
    </lineage>
</organism>